<dbReference type="RefSeq" id="WP_169412731.1">
    <property type="nucleotide sequence ID" value="NZ_JAAXKZ010000030.1"/>
</dbReference>
<accession>A0A848DHU2</accession>
<reference evidence="2 3" key="1">
    <citation type="submission" date="2020-04" db="EMBL/GenBank/DDBJ databases">
        <authorList>
            <person name="Klaysubun C."/>
            <person name="Duangmal K."/>
            <person name="Lipun K."/>
        </authorList>
    </citation>
    <scope>NUCLEOTIDE SEQUENCE [LARGE SCALE GENOMIC DNA]</scope>
    <source>
        <strain evidence="2 3">DSM 45300</strain>
    </source>
</reference>
<feature type="compositionally biased region" description="Basic and acidic residues" evidence="1">
    <location>
        <begin position="1"/>
        <end position="16"/>
    </location>
</feature>
<dbReference type="AlphaFoldDB" id="A0A848DHU2"/>
<name>A0A848DHU2_9PSEU</name>
<dbReference type="EMBL" id="JAAXKZ010000030">
    <property type="protein sequence ID" value="NMH92054.1"/>
    <property type="molecule type" value="Genomic_DNA"/>
</dbReference>
<proteinExistence type="predicted"/>
<evidence type="ECO:0000256" key="1">
    <source>
        <dbReference type="SAM" id="MobiDB-lite"/>
    </source>
</evidence>
<dbReference type="Proteomes" id="UP000586918">
    <property type="component" value="Unassembled WGS sequence"/>
</dbReference>
<feature type="region of interest" description="Disordered" evidence="1">
    <location>
        <begin position="1"/>
        <end position="149"/>
    </location>
</feature>
<organism evidence="2 3">
    <name type="scientific">Pseudonocardia bannensis</name>
    <dbReference type="NCBI Taxonomy" id="630973"/>
    <lineage>
        <taxon>Bacteria</taxon>
        <taxon>Bacillati</taxon>
        <taxon>Actinomycetota</taxon>
        <taxon>Actinomycetes</taxon>
        <taxon>Pseudonocardiales</taxon>
        <taxon>Pseudonocardiaceae</taxon>
        <taxon>Pseudonocardia</taxon>
    </lineage>
</organism>
<comment type="caution">
    <text evidence="2">The sequence shown here is derived from an EMBL/GenBank/DDBJ whole genome shotgun (WGS) entry which is preliminary data.</text>
</comment>
<keyword evidence="3" id="KW-1185">Reference proteome</keyword>
<gene>
    <name evidence="2" type="ORF">HF519_10835</name>
</gene>
<evidence type="ECO:0000313" key="2">
    <source>
        <dbReference type="EMBL" id="NMH92054.1"/>
    </source>
</evidence>
<feature type="compositionally biased region" description="Low complexity" evidence="1">
    <location>
        <begin position="17"/>
        <end position="30"/>
    </location>
</feature>
<protein>
    <submittedName>
        <fullName evidence="2">Uncharacterized protein</fullName>
    </submittedName>
</protein>
<sequence length="149" mass="15503">MGDEDHRTLDEHERQQTRGQQPGGRSSRGPAVDPGGEPRPRGPVPPYEGRTGGNGPRPGAAAEGGTKAFDADNAGSPGPPPPVSEEERTGMSATETEPEPRFGVGESTGKRAEDLAPDREDVERKDSSDRPAGLADPDADAEDRGAGRA</sequence>
<feature type="compositionally biased region" description="Basic and acidic residues" evidence="1">
    <location>
        <begin position="108"/>
        <end position="129"/>
    </location>
</feature>
<evidence type="ECO:0000313" key="3">
    <source>
        <dbReference type="Proteomes" id="UP000586918"/>
    </source>
</evidence>